<evidence type="ECO:0000313" key="4">
    <source>
        <dbReference type="Proteomes" id="UP001551011"/>
    </source>
</evidence>
<dbReference type="Gene3D" id="3.40.50.720">
    <property type="entry name" value="NAD(P)-binding Rossmann-like Domain"/>
    <property type="match status" value="1"/>
</dbReference>
<dbReference type="Proteomes" id="UP001551011">
    <property type="component" value="Unassembled WGS sequence"/>
</dbReference>
<evidence type="ECO:0000256" key="1">
    <source>
        <dbReference type="ARBA" id="ARBA00006484"/>
    </source>
</evidence>
<sequence>MGSLANKNALVTGASRGIGRAIAERLGREGALVAVHYGHDAAAARGVVTSIRESGGQAFAVRAELAMPSASDELSTGLLPALKEHSGREEIDILVNNAGITGGTAFDRTSQDVFHRVTAVNAKAPLFILQRLLPHIPDGARIVNVTSALTRSANPDEIVYAMSKGALEQLTLHLAQLLGPRGITVNSVVPGSGGQASAVFSRASALGRAGRPQDVADVVAFLASEDARWITGTSVDATGGALLGR</sequence>
<dbReference type="PANTHER" id="PTHR43639">
    <property type="entry name" value="OXIDOREDUCTASE, SHORT-CHAIN DEHYDROGENASE/REDUCTASE FAMILY (AFU_ORTHOLOGUE AFUA_5G02870)"/>
    <property type="match status" value="1"/>
</dbReference>
<accession>A0ABV3AIR7</accession>
<dbReference type="EMBL" id="JBFAEG010000028">
    <property type="protein sequence ID" value="MEU5711660.1"/>
    <property type="molecule type" value="Genomic_DNA"/>
</dbReference>
<proteinExistence type="inferred from homology"/>
<dbReference type="InterPro" id="IPR020904">
    <property type="entry name" value="Sc_DH/Rdtase_CS"/>
</dbReference>
<dbReference type="InterPro" id="IPR002347">
    <property type="entry name" value="SDR_fam"/>
</dbReference>
<dbReference type="PRINTS" id="PR00081">
    <property type="entry name" value="GDHRDH"/>
</dbReference>
<evidence type="ECO:0000256" key="2">
    <source>
        <dbReference type="ARBA" id="ARBA00023002"/>
    </source>
</evidence>
<dbReference type="PROSITE" id="PS00061">
    <property type="entry name" value="ADH_SHORT"/>
    <property type="match status" value="1"/>
</dbReference>
<dbReference type="SUPFAM" id="SSF51735">
    <property type="entry name" value="NAD(P)-binding Rossmann-fold domains"/>
    <property type="match status" value="1"/>
</dbReference>
<reference evidence="3 4" key="1">
    <citation type="submission" date="2024-06" db="EMBL/GenBank/DDBJ databases">
        <title>The Natural Products Discovery Center: Release of the First 8490 Sequenced Strains for Exploring Actinobacteria Biosynthetic Diversity.</title>
        <authorList>
            <person name="Kalkreuter E."/>
            <person name="Kautsar S.A."/>
            <person name="Yang D."/>
            <person name="Bader C.D."/>
            <person name="Teijaro C.N."/>
            <person name="Fluegel L."/>
            <person name="Davis C.M."/>
            <person name="Simpson J.R."/>
            <person name="Lauterbach L."/>
            <person name="Steele A.D."/>
            <person name="Gui C."/>
            <person name="Meng S."/>
            <person name="Li G."/>
            <person name="Viehrig K."/>
            <person name="Ye F."/>
            <person name="Su P."/>
            <person name="Kiefer A.F."/>
            <person name="Nichols A."/>
            <person name="Cepeda A.J."/>
            <person name="Yan W."/>
            <person name="Fan B."/>
            <person name="Jiang Y."/>
            <person name="Adhikari A."/>
            <person name="Zheng C.-J."/>
            <person name="Schuster L."/>
            <person name="Cowan T.M."/>
            <person name="Smanski M.J."/>
            <person name="Chevrette M.G."/>
            <person name="De Carvalho L.P.S."/>
            <person name="Shen B."/>
        </authorList>
    </citation>
    <scope>NUCLEOTIDE SEQUENCE [LARGE SCALE GENOMIC DNA]</scope>
    <source>
        <strain evidence="3 4">NPDC020594</strain>
    </source>
</reference>
<dbReference type="RefSeq" id="WP_030988288.1">
    <property type="nucleotide sequence ID" value="NZ_JBFAEG010000028.1"/>
</dbReference>
<comment type="caution">
    <text evidence="3">The sequence shown here is derived from an EMBL/GenBank/DDBJ whole genome shotgun (WGS) entry which is preliminary data.</text>
</comment>
<keyword evidence="2" id="KW-0560">Oxidoreductase</keyword>
<gene>
    <name evidence="3" type="ORF">AB0H04_33215</name>
</gene>
<dbReference type="InterPro" id="IPR036291">
    <property type="entry name" value="NAD(P)-bd_dom_sf"/>
</dbReference>
<dbReference type="PANTHER" id="PTHR43639:SF1">
    <property type="entry name" value="SHORT-CHAIN DEHYDROGENASE_REDUCTASE FAMILY PROTEIN"/>
    <property type="match status" value="1"/>
</dbReference>
<protein>
    <submittedName>
        <fullName evidence="3">SDR family oxidoreductase</fullName>
    </submittedName>
</protein>
<dbReference type="PRINTS" id="PR00080">
    <property type="entry name" value="SDRFAMILY"/>
</dbReference>
<comment type="similarity">
    <text evidence="1">Belongs to the short-chain dehydrogenases/reductases (SDR) family.</text>
</comment>
<name>A0ABV3AIR7_9ACTN</name>
<evidence type="ECO:0000313" key="3">
    <source>
        <dbReference type="EMBL" id="MEU5711660.1"/>
    </source>
</evidence>
<organism evidence="3 4">
    <name type="scientific">Streptomyces flaveolus</name>
    <dbReference type="NCBI Taxonomy" id="67297"/>
    <lineage>
        <taxon>Bacteria</taxon>
        <taxon>Bacillati</taxon>
        <taxon>Actinomycetota</taxon>
        <taxon>Actinomycetes</taxon>
        <taxon>Kitasatosporales</taxon>
        <taxon>Streptomycetaceae</taxon>
        <taxon>Streptomyces</taxon>
    </lineage>
</organism>
<keyword evidence="4" id="KW-1185">Reference proteome</keyword>
<dbReference type="Pfam" id="PF13561">
    <property type="entry name" value="adh_short_C2"/>
    <property type="match status" value="1"/>
</dbReference>